<evidence type="ECO:0000256" key="3">
    <source>
        <dbReference type="ARBA" id="ARBA00023163"/>
    </source>
</evidence>
<dbReference type="InterPro" id="IPR036388">
    <property type="entry name" value="WH-like_DNA-bd_sf"/>
</dbReference>
<dbReference type="GO" id="GO:0003677">
    <property type="term" value="F:DNA binding"/>
    <property type="evidence" value="ECO:0007669"/>
    <property type="project" value="UniProtKB-KW"/>
</dbReference>
<sequence length="283" mass="30860">MTTKLLTDIELCLGSLRKSELKVAEQVLAQPSTIIHLSLAGLAAASRVSEPTVLRFCRAVGCNGFQDFKLQLAQSLAANRGFAQFDIDASDKTSDYKRKIFDSTIGTLVQTRDKLDPQALEDAIDPLAHAKRVEFYGYGASGAVASDAQHKFFRLQVATAAYSDPHMQAMSAATMQPGDVVVAISQTGRTRELMHSVRQVQERGAKVVGICPANTPLAELSDYPILIDVSEDTEVYTPLTSRIVHLVVIDILAMGVAMARGPELAEHLKTVKRNLRSLRLNPR</sequence>
<evidence type="ECO:0000259" key="5">
    <source>
        <dbReference type="PROSITE" id="PS51464"/>
    </source>
</evidence>
<dbReference type="InterPro" id="IPR035472">
    <property type="entry name" value="RpiR-like_SIS"/>
</dbReference>
<dbReference type="Gene3D" id="3.40.50.10490">
    <property type="entry name" value="Glucose-6-phosphate isomerase like protein, domain 1"/>
    <property type="match status" value="1"/>
</dbReference>
<dbReference type="InterPro" id="IPR047640">
    <property type="entry name" value="RpiR-like"/>
</dbReference>
<keyword evidence="2" id="KW-0238">DNA-binding</keyword>
<feature type="domain" description="HTH rpiR-type" evidence="4">
    <location>
        <begin position="3"/>
        <end position="79"/>
    </location>
</feature>
<evidence type="ECO:0000313" key="6">
    <source>
        <dbReference type="EMBL" id="RRJ82502.1"/>
    </source>
</evidence>
<keyword evidence="7" id="KW-1185">Reference proteome</keyword>
<accession>A0A3P3VIL3</accession>
<reference evidence="6 7" key="1">
    <citation type="submission" date="2018-08" db="EMBL/GenBank/DDBJ databases">
        <authorList>
            <person name="Khan S.A."/>
        </authorList>
    </citation>
    <scope>NUCLEOTIDE SEQUENCE [LARGE SCALE GENOMIC DNA]</scope>
    <source>
        <strain evidence="6 7">GTF-13</strain>
    </source>
</reference>
<gene>
    <name evidence="6" type="primary">hexR</name>
    <name evidence="6" type="ORF">D0544_11565</name>
</gene>
<keyword evidence="3" id="KW-0804">Transcription</keyword>
<dbReference type="GO" id="GO:1901135">
    <property type="term" value="P:carbohydrate derivative metabolic process"/>
    <property type="evidence" value="ECO:0007669"/>
    <property type="project" value="InterPro"/>
</dbReference>
<keyword evidence="1" id="KW-0805">Transcription regulation</keyword>
<dbReference type="InterPro" id="IPR000281">
    <property type="entry name" value="HTH_RpiR"/>
</dbReference>
<dbReference type="CDD" id="cd05013">
    <property type="entry name" value="SIS_RpiR"/>
    <property type="match status" value="1"/>
</dbReference>
<dbReference type="Pfam" id="PF01380">
    <property type="entry name" value="SIS"/>
    <property type="match status" value="1"/>
</dbReference>
<comment type="caution">
    <text evidence="6">The sequence shown here is derived from an EMBL/GenBank/DDBJ whole genome shotgun (WGS) entry which is preliminary data.</text>
</comment>
<dbReference type="SUPFAM" id="SSF53697">
    <property type="entry name" value="SIS domain"/>
    <property type="match status" value="1"/>
</dbReference>
<dbReference type="Proteomes" id="UP000280792">
    <property type="component" value="Unassembled WGS sequence"/>
</dbReference>
<feature type="domain" description="SIS" evidence="5">
    <location>
        <begin position="123"/>
        <end position="262"/>
    </location>
</feature>
<protein>
    <submittedName>
        <fullName evidence="6">Transcriptional regulator HexR</fullName>
    </submittedName>
</protein>
<dbReference type="InterPro" id="IPR046348">
    <property type="entry name" value="SIS_dom_sf"/>
</dbReference>
<evidence type="ECO:0000259" key="4">
    <source>
        <dbReference type="PROSITE" id="PS51071"/>
    </source>
</evidence>
<dbReference type="GO" id="GO:0003700">
    <property type="term" value="F:DNA-binding transcription factor activity"/>
    <property type="evidence" value="ECO:0007669"/>
    <property type="project" value="InterPro"/>
</dbReference>
<dbReference type="RefSeq" id="WP_125016295.1">
    <property type="nucleotide sequence ID" value="NZ_QWEZ01000002.1"/>
</dbReference>
<dbReference type="PROSITE" id="PS51071">
    <property type="entry name" value="HTH_RPIR"/>
    <property type="match status" value="1"/>
</dbReference>
<dbReference type="InterPro" id="IPR009057">
    <property type="entry name" value="Homeodomain-like_sf"/>
</dbReference>
<dbReference type="PANTHER" id="PTHR30514">
    <property type="entry name" value="GLUCOKINASE"/>
    <property type="match status" value="1"/>
</dbReference>
<dbReference type="AlphaFoldDB" id="A0A3P3VIL3"/>
<evidence type="ECO:0000256" key="1">
    <source>
        <dbReference type="ARBA" id="ARBA00023015"/>
    </source>
</evidence>
<name>A0A3P3VIL3_9GAMM</name>
<dbReference type="InterPro" id="IPR001347">
    <property type="entry name" value="SIS_dom"/>
</dbReference>
<dbReference type="EMBL" id="QWEZ01000002">
    <property type="protein sequence ID" value="RRJ82502.1"/>
    <property type="molecule type" value="Genomic_DNA"/>
</dbReference>
<dbReference type="GO" id="GO:0097367">
    <property type="term" value="F:carbohydrate derivative binding"/>
    <property type="evidence" value="ECO:0007669"/>
    <property type="project" value="InterPro"/>
</dbReference>
<evidence type="ECO:0000313" key="7">
    <source>
        <dbReference type="Proteomes" id="UP000280792"/>
    </source>
</evidence>
<dbReference type="PANTHER" id="PTHR30514:SF1">
    <property type="entry name" value="HTH-TYPE TRANSCRIPTIONAL REGULATOR HEXR-RELATED"/>
    <property type="match status" value="1"/>
</dbReference>
<dbReference type="Gene3D" id="1.10.10.10">
    <property type="entry name" value="Winged helix-like DNA-binding domain superfamily/Winged helix DNA-binding domain"/>
    <property type="match status" value="1"/>
</dbReference>
<dbReference type="NCBIfam" id="NF008451">
    <property type="entry name" value="PRK11302.1"/>
    <property type="match status" value="1"/>
</dbReference>
<organism evidence="6 7">
    <name type="scientific">Aestuariirhabdus litorea</name>
    <dbReference type="NCBI Taxonomy" id="2528527"/>
    <lineage>
        <taxon>Bacteria</taxon>
        <taxon>Pseudomonadati</taxon>
        <taxon>Pseudomonadota</taxon>
        <taxon>Gammaproteobacteria</taxon>
        <taxon>Oceanospirillales</taxon>
        <taxon>Aestuariirhabdaceae</taxon>
        <taxon>Aestuariirhabdus</taxon>
    </lineage>
</organism>
<dbReference type="PROSITE" id="PS51464">
    <property type="entry name" value="SIS"/>
    <property type="match status" value="1"/>
</dbReference>
<reference evidence="6 7" key="2">
    <citation type="submission" date="2018-12" db="EMBL/GenBank/DDBJ databases">
        <title>Simiduia agarivorans gen. nov., sp. nov., a marine, agarolytic bacterium isolated from shallow coastal water from Keelung, Taiwan.</title>
        <authorList>
            <person name="Shieh W.Y."/>
        </authorList>
    </citation>
    <scope>NUCLEOTIDE SEQUENCE [LARGE SCALE GENOMIC DNA]</scope>
    <source>
        <strain evidence="6 7">GTF-13</strain>
    </source>
</reference>
<dbReference type="SUPFAM" id="SSF46689">
    <property type="entry name" value="Homeodomain-like"/>
    <property type="match status" value="1"/>
</dbReference>
<dbReference type="Pfam" id="PF01418">
    <property type="entry name" value="HTH_6"/>
    <property type="match status" value="1"/>
</dbReference>
<evidence type="ECO:0000256" key="2">
    <source>
        <dbReference type="ARBA" id="ARBA00023125"/>
    </source>
</evidence>
<proteinExistence type="predicted"/>